<organism evidence="6 7">
    <name type="scientific">Lichtheimia ornata</name>
    <dbReference type="NCBI Taxonomy" id="688661"/>
    <lineage>
        <taxon>Eukaryota</taxon>
        <taxon>Fungi</taxon>
        <taxon>Fungi incertae sedis</taxon>
        <taxon>Mucoromycota</taxon>
        <taxon>Mucoromycotina</taxon>
        <taxon>Mucoromycetes</taxon>
        <taxon>Mucorales</taxon>
        <taxon>Lichtheimiaceae</taxon>
        <taxon>Lichtheimia</taxon>
    </lineage>
</organism>
<feature type="compositionally biased region" description="Low complexity" evidence="4">
    <location>
        <begin position="149"/>
        <end position="161"/>
    </location>
</feature>
<evidence type="ECO:0000313" key="7">
    <source>
        <dbReference type="Proteomes" id="UP001234581"/>
    </source>
</evidence>
<feature type="compositionally biased region" description="Polar residues" evidence="4">
    <location>
        <begin position="1"/>
        <end position="15"/>
    </location>
</feature>
<dbReference type="GeneID" id="83211203"/>
<feature type="compositionally biased region" description="Pro residues" evidence="4">
    <location>
        <begin position="200"/>
        <end position="216"/>
    </location>
</feature>
<feature type="compositionally biased region" description="Low complexity" evidence="4">
    <location>
        <begin position="217"/>
        <end position="276"/>
    </location>
</feature>
<feature type="coiled-coil region" evidence="3">
    <location>
        <begin position="36"/>
        <end position="77"/>
    </location>
</feature>
<dbReference type="Pfam" id="PF24245">
    <property type="entry name" value="INO80F"/>
    <property type="match status" value="1"/>
</dbReference>
<keyword evidence="7" id="KW-1185">Reference proteome</keyword>
<feature type="region of interest" description="Disordered" evidence="4">
    <location>
        <begin position="124"/>
        <end position="285"/>
    </location>
</feature>
<dbReference type="SMART" id="SM00542">
    <property type="entry name" value="FYRC"/>
    <property type="match status" value="1"/>
</dbReference>
<evidence type="ECO:0000256" key="4">
    <source>
        <dbReference type="SAM" id="MobiDB-lite"/>
    </source>
</evidence>
<dbReference type="RefSeq" id="XP_058345246.1">
    <property type="nucleotide sequence ID" value="XM_058483857.1"/>
</dbReference>
<dbReference type="SMART" id="SM00541">
    <property type="entry name" value="FYRN"/>
    <property type="match status" value="1"/>
</dbReference>
<dbReference type="PROSITE" id="PS51543">
    <property type="entry name" value="FYRC"/>
    <property type="match status" value="1"/>
</dbReference>
<dbReference type="InterPro" id="IPR003889">
    <property type="entry name" value="FYrich_C"/>
</dbReference>
<feature type="region of interest" description="Disordered" evidence="4">
    <location>
        <begin position="1"/>
        <end position="26"/>
    </location>
</feature>
<evidence type="ECO:0000259" key="5">
    <source>
        <dbReference type="Pfam" id="PF24245"/>
    </source>
</evidence>
<feature type="compositionally biased region" description="Pro residues" evidence="4">
    <location>
        <begin position="131"/>
        <end position="148"/>
    </location>
</feature>
<keyword evidence="2" id="KW-0539">Nucleus</keyword>
<dbReference type="Pfam" id="PF05964">
    <property type="entry name" value="FYRN"/>
    <property type="match status" value="1"/>
</dbReference>
<dbReference type="InterPro" id="IPR040092">
    <property type="entry name" value="TBRG1"/>
</dbReference>
<accession>A0AAD7V6Q2</accession>
<dbReference type="PANTHER" id="PTHR22715:SF0">
    <property type="entry name" value="TRANSFORMING GROWTH FACTOR BETA REGULATOR 1"/>
    <property type="match status" value="1"/>
</dbReference>
<reference evidence="6 7" key="1">
    <citation type="submission" date="2023-03" db="EMBL/GenBank/DDBJ databases">
        <title>Genome sequence of Lichtheimia ornata CBS 291.66.</title>
        <authorList>
            <person name="Mohabir J.T."/>
            <person name="Shea T.P."/>
            <person name="Kurbessoian T."/>
            <person name="Berby B."/>
            <person name="Fontaine J."/>
            <person name="Livny J."/>
            <person name="Gnirke A."/>
            <person name="Stajich J.E."/>
            <person name="Cuomo C.A."/>
        </authorList>
    </citation>
    <scope>NUCLEOTIDE SEQUENCE [LARGE SCALE GENOMIC DNA]</scope>
    <source>
        <strain evidence="6">CBS 291.66</strain>
    </source>
</reference>
<comment type="subcellular location">
    <subcellularLocation>
        <location evidence="1">Nucleus</location>
    </subcellularLocation>
</comment>
<dbReference type="PANTHER" id="PTHR22715">
    <property type="entry name" value="TRANSFORMING GROWTH FACTOR BETA REGULATED GENE 1"/>
    <property type="match status" value="1"/>
</dbReference>
<feature type="compositionally biased region" description="Low complexity" evidence="4">
    <location>
        <begin position="537"/>
        <end position="560"/>
    </location>
</feature>
<dbReference type="Pfam" id="PF05965">
    <property type="entry name" value="FYRC"/>
    <property type="match status" value="1"/>
</dbReference>
<protein>
    <recommendedName>
        <fullName evidence="5">INO80 complex subunit F domain-containing protein</fullName>
    </recommendedName>
</protein>
<dbReference type="AlphaFoldDB" id="A0AAD7V6Q2"/>
<dbReference type="GO" id="GO:0005634">
    <property type="term" value="C:nucleus"/>
    <property type="evidence" value="ECO:0007669"/>
    <property type="project" value="UniProtKB-SubCell"/>
</dbReference>
<dbReference type="InterPro" id="IPR003888">
    <property type="entry name" value="FYrich_N"/>
</dbReference>
<sequence>MQVAETTRPFSSNEITTTNERSTTTGMTQVVSEEKYNLLKRQLREITERNELLVNDLSRAKKRLRRLAKEKNILLDKLCQYDTHARFTHKKISHSIAPTSTAASTAVAMEIDDMETNVADNGIMMDKVTSSPPPQLAHPPTPWQPPPAAQSHVSTTTHLTQPPLPPPQPQQQPSSLLSSSSSPPSTITTTTTTTNRIDSSPPPPQSLPQPQQPPPTQSMHSISSILSPQPTSSSPPRSISDPSTASSSSSQGSTSPAGVTATTTATGTTAGIPSATMQSGMGGPKVEIMYQDGRMVPSSRPKRMRRGPVEPKMRRVQPLEKDPVSGEYKLPARVGILTVHSLGRVVPLPTYHNDRYIWPPGFKVSRTYLSMVDPSANTVYTCSVEENGEQGPRFRVVADDCPDQPIIANSATGVWTAIVKRANEIRNREHSNSASGPDYYGFTHATIAKMIQDLPGTENCINYVWQQFGEMHQRTAAGVAAAAEKKKINLQMMGSANKRAPPSAAASGDGSSSNGSSSPPGPDTVANHASLPSLAESTPMDTASTTTSTPTTTTTSSSTALSVDMLTTPTPVDHRHHHHHHHATTPEPPVANVQALEPVPENHA</sequence>
<proteinExistence type="predicted"/>
<feature type="compositionally biased region" description="Basic residues" evidence="4">
    <location>
        <begin position="574"/>
        <end position="583"/>
    </location>
</feature>
<feature type="compositionally biased region" description="Low complexity" evidence="4">
    <location>
        <begin position="16"/>
        <end position="26"/>
    </location>
</feature>
<evidence type="ECO:0000256" key="2">
    <source>
        <dbReference type="ARBA" id="ARBA00023242"/>
    </source>
</evidence>
<evidence type="ECO:0000256" key="1">
    <source>
        <dbReference type="ARBA" id="ARBA00004123"/>
    </source>
</evidence>
<dbReference type="Proteomes" id="UP001234581">
    <property type="component" value="Unassembled WGS sequence"/>
</dbReference>
<name>A0AAD7V6Q2_9FUNG</name>
<feature type="compositionally biased region" description="Low complexity" evidence="4">
    <location>
        <begin position="500"/>
        <end position="518"/>
    </location>
</feature>
<evidence type="ECO:0000313" key="6">
    <source>
        <dbReference type="EMBL" id="KAJ8660333.1"/>
    </source>
</evidence>
<feature type="compositionally biased region" description="Low complexity" evidence="4">
    <location>
        <begin position="171"/>
        <end position="194"/>
    </location>
</feature>
<dbReference type="PROSITE" id="PS51542">
    <property type="entry name" value="FYRN"/>
    <property type="match status" value="1"/>
</dbReference>
<feature type="domain" description="INO80 complex subunit F" evidence="5">
    <location>
        <begin position="34"/>
        <end position="78"/>
    </location>
</feature>
<dbReference type="Gene3D" id="3.30.160.360">
    <property type="match status" value="1"/>
</dbReference>
<evidence type="ECO:0000256" key="3">
    <source>
        <dbReference type="SAM" id="Coils"/>
    </source>
</evidence>
<feature type="region of interest" description="Disordered" evidence="4">
    <location>
        <begin position="495"/>
        <end position="591"/>
    </location>
</feature>
<keyword evidence="3" id="KW-0175">Coiled coil</keyword>
<dbReference type="EMBL" id="JARTCD010000013">
    <property type="protein sequence ID" value="KAJ8660333.1"/>
    <property type="molecule type" value="Genomic_DNA"/>
</dbReference>
<dbReference type="GO" id="GO:0051726">
    <property type="term" value="P:regulation of cell cycle"/>
    <property type="evidence" value="ECO:0007669"/>
    <property type="project" value="TreeGrafter"/>
</dbReference>
<dbReference type="InterPro" id="IPR056513">
    <property type="entry name" value="INO80F"/>
</dbReference>
<comment type="caution">
    <text evidence="6">The sequence shown here is derived from an EMBL/GenBank/DDBJ whole genome shotgun (WGS) entry which is preliminary data.</text>
</comment>
<gene>
    <name evidence="6" type="ORF">O0I10_003790</name>
</gene>